<comment type="subcellular location">
    <subcellularLocation>
        <location evidence="1 7">Cell membrane</location>
        <topology evidence="1 7">Multi-pass membrane protein</topology>
    </subcellularLocation>
</comment>
<dbReference type="InterPro" id="IPR035906">
    <property type="entry name" value="MetI-like_sf"/>
</dbReference>
<dbReference type="InterPro" id="IPR050809">
    <property type="entry name" value="UgpAE/MalFG_permease"/>
</dbReference>
<dbReference type="GO" id="GO:0055085">
    <property type="term" value="P:transmembrane transport"/>
    <property type="evidence" value="ECO:0007669"/>
    <property type="project" value="InterPro"/>
</dbReference>
<dbReference type="EMBL" id="CP000679">
    <property type="protein sequence ID" value="ABP68293.1"/>
    <property type="molecule type" value="Genomic_DNA"/>
</dbReference>
<sequence>MRKKGSVIYELTKNKALYLMTLPGIIFFFIFDYITYIGIIIAFQDFDYSKGIFGSKFVGLRNIRFVIESGDLPRIVFNTLYLNLLFIFTGLIFSIGIAVLLNEITNPIYRKVSQSVSILPHFLSWTVVAMFLLTLCSPESGLINKVLKSMGLEPINFYGDPRPWPLLLTILRIWKGAGWGSIIYLATITGIDPELFEAARIDGASRLQCIRYITLPELKQPAILLTLMGLGNIFKGDFGMIYALVGDNSLLFPTTDVIDTYVFRALRQLNDVGMSAAVGLMQSIVGFILVVIVNTLVKRIDEEAAIF</sequence>
<reference evidence="9 10" key="1">
    <citation type="journal article" date="2008" name="Appl. Environ. Microbiol.">
        <title>Hydrogenomics of the extremely thermophilic bacterium Caldicellulosiruptor saccharolyticus.</title>
        <authorList>
            <person name="van de Werken H.J."/>
            <person name="Verhaart M.R."/>
            <person name="VanFossen A.L."/>
            <person name="Willquist K."/>
            <person name="Lewis D.L."/>
            <person name="Nichols J.D."/>
            <person name="Goorissen H.P."/>
            <person name="Mongodin E.F."/>
            <person name="Nelson K.E."/>
            <person name="van Niel E.W."/>
            <person name="Stams A.J."/>
            <person name="Ward D.E."/>
            <person name="de Vos W.M."/>
            <person name="van der Oost J."/>
            <person name="Kelly R.M."/>
            <person name="Kengen S.W."/>
        </authorList>
    </citation>
    <scope>NUCLEOTIDE SEQUENCE [LARGE SCALE GENOMIC DNA]</scope>
    <source>
        <strain evidence="10">ATCC 43494 / DSM 8903 / Tp8T 6331</strain>
    </source>
</reference>
<feature type="transmembrane region" description="Helical" evidence="7">
    <location>
        <begin position="80"/>
        <end position="101"/>
    </location>
</feature>
<dbReference type="Gene3D" id="1.10.3720.10">
    <property type="entry name" value="MetI-like"/>
    <property type="match status" value="1"/>
</dbReference>
<evidence type="ECO:0000256" key="3">
    <source>
        <dbReference type="ARBA" id="ARBA00022475"/>
    </source>
</evidence>
<evidence type="ECO:0000256" key="7">
    <source>
        <dbReference type="RuleBase" id="RU363032"/>
    </source>
</evidence>
<proteinExistence type="inferred from homology"/>
<dbReference type="PANTHER" id="PTHR43227:SF11">
    <property type="entry name" value="BLL4140 PROTEIN"/>
    <property type="match status" value="1"/>
</dbReference>
<feature type="domain" description="ABC transmembrane type-1" evidence="8">
    <location>
        <begin position="76"/>
        <end position="293"/>
    </location>
</feature>
<dbReference type="InterPro" id="IPR000515">
    <property type="entry name" value="MetI-like"/>
</dbReference>
<keyword evidence="10" id="KW-1185">Reference proteome</keyword>
<feature type="transmembrane region" description="Helical" evidence="7">
    <location>
        <begin position="276"/>
        <end position="297"/>
    </location>
</feature>
<name>A4XN08_CALS8</name>
<dbReference type="HOGENOM" id="CLU_016047_0_1_9"/>
<protein>
    <submittedName>
        <fullName evidence="9">Binding-protein-dependent transport systems inner membrane component</fullName>
    </submittedName>
</protein>
<evidence type="ECO:0000256" key="4">
    <source>
        <dbReference type="ARBA" id="ARBA00022692"/>
    </source>
</evidence>
<evidence type="ECO:0000256" key="5">
    <source>
        <dbReference type="ARBA" id="ARBA00022989"/>
    </source>
</evidence>
<gene>
    <name evidence="9" type="ordered locus">Csac_2725</name>
</gene>
<keyword evidence="2 7" id="KW-0813">Transport</keyword>
<keyword evidence="4 7" id="KW-0812">Transmembrane</keyword>
<evidence type="ECO:0000259" key="8">
    <source>
        <dbReference type="PROSITE" id="PS50928"/>
    </source>
</evidence>
<dbReference type="RefSeq" id="WP_011918211.1">
    <property type="nucleotide sequence ID" value="NC_009437.1"/>
</dbReference>
<dbReference type="STRING" id="351627.Csac_2725"/>
<dbReference type="GO" id="GO:0005886">
    <property type="term" value="C:plasma membrane"/>
    <property type="evidence" value="ECO:0007669"/>
    <property type="project" value="UniProtKB-SubCell"/>
</dbReference>
<dbReference type="PROSITE" id="PS50928">
    <property type="entry name" value="ABC_TM1"/>
    <property type="match status" value="1"/>
</dbReference>
<dbReference type="OrthoDB" id="1726582at2"/>
<organism evidence="9 10">
    <name type="scientific">Caldicellulosiruptor saccharolyticus (strain ATCC 43494 / DSM 8903 / Tp8T 6331)</name>
    <dbReference type="NCBI Taxonomy" id="351627"/>
    <lineage>
        <taxon>Bacteria</taxon>
        <taxon>Bacillati</taxon>
        <taxon>Bacillota</taxon>
        <taxon>Bacillota incertae sedis</taxon>
        <taxon>Caldicellulosiruptorales</taxon>
        <taxon>Caldicellulosiruptoraceae</taxon>
        <taxon>Caldicellulosiruptor</taxon>
    </lineage>
</organism>
<feature type="transmembrane region" description="Helical" evidence="7">
    <location>
        <begin position="21"/>
        <end position="43"/>
    </location>
</feature>
<keyword evidence="5 7" id="KW-1133">Transmembrane helix</keyword>
<dbReference type="Proteomes" id="UP000000256">
    <property type="component" value="Chromosome"/>
</dbReference>
<evidence type="ECO:0000313" key="10">
    <source>
        <dbReference type="Proteomes" id="UP000000256"/>
    </source>
</evidence>
<dbReference type="CDD" id="cd06261">
    <property type="entry name" value="TM_PBP2"/>
    <property type="match status" value="1"/>
</dbReference>
<keyword evidence="6 7" id="KW-0472">Membrane</keyword>
<dbReference type="SUPFAM" id="SSF161098">
    <property type="entry name" value="MetI-like"/>
    <property type="match status" value="1"/>
</dbReference>
<evidence type="ECO:0000256" key="1">
    <source>
        <dbReference type="ARBA" id="ARBA00004651"/>
    </source>
</evidence>
<dbReference type="AlphaFoldDB" id="A4XN08"/>
<comment type="similarity">
    <text evidence="7">Belongs to the binding-protein-dependent transport system permease family.</text>
</comment>
<dbReference type="KEGG" id="csc:Csac_2725"/>
<keyword evidence="3" id="KW-1003">Cell membrane</keyword>
<evidence type="ECO:0000256" key="6">
    <source>
        <dbReference type="ARBA" id="ARBA00023136"/>
    </source>
</evidence>
<dbReference type="eggNOG" id="COG4209">
    <property type="taxonomic scope" value="Bacteria"/>
</dbReference>
<dbReference type="PANTHER" id="PTHR43227">
    <property type="entry name" value="BLL4140 PROTEIN"/>
    <property type="match status" value="1"/>
</dbReference>
<accession>A4XN08</accession>
<feature type="transmembrane region" description="Helical" evidence="7">
    <location>
        <begin position="222"/>
        <end position="245"/>
    </location>
</feature>
<dbReference type="Pfam" id="PF00528">
    <property type="entry name" value="BPD_transp_1"/>
    <property type="match status" value="1"/>
</dbReference>
<evidence type="ECO:0000256" key="2">
    <source>
        <dbReference type="ARBA" id="ARBA00022448"/>
    </source>
</evidence>
<evidence type="ECO:0000313" key="9">
    <source>
        <dbReference type="EMBL" id="ABP68293.1"/>
    </source>
</evidence>